<sequence>MLSFDISVVADGSRTWSRDGDQWIGPAGWVRPFVHPALESVAVIDGPRLRLSVAERCEEPDFVRLDTDGRTVTVEAGPLGRAPIYLRHRNNRITGSWRISDLMDSLPYGALNDRGLIRLLTRRHRFSADTVFADIVCLTERARISAGPAGIQVRYPDPVERPVHRRALRRDVDPVAVIGDLLGRHLEQRPTDGVELSGGADSALVAAELAGLFEHRVRSFGLVMPGQEGIAQTARREAIAETLKLTDTPIHAVLHPPFGAGRRYELHNPASSYYCESFDALAAAARSYGVRAMATGFGGDELMACPAEAQATPTEEFLPEWLSAKARAAVPDIEADLAPPAHLYTPTLMALASHAPGLLAAGIWQIAPLADPALTRFCRQLPEELVIGKRVLRERLALRIPKRVAYRSSPETFRPIMEIGMRRFGLPLLDDYLKRGLLLAELGMVEPAVLQAATCAAQSGTAVDSRLADVLRLEHGLRLVWGEL</sequence>
<dbReference type="AlphaFoldDB" id="C7Q3F4"/>
<dbReference type="Proteomes" id="UP000000851">
    <property type="component" value="Chromosome"/>
</dbReference>
<dbReference type="InParanoid" id="C7Q3F4"/>
<dbReference type="SUPFAM" id="SSF52402">
    <property type="entry name" value="Adenine nucleotide alpha hydrolases-like"/>
    <property type="match status" value="1"/>
</dbReference>
<dbReference type="GO" id="GO:0006529">
    <property type="term" value="P:asparagine biosynthetic process"/>
    <property type="evidence" value="ECO:0007669"/>
    <property type="project" value="InterPro"/>
</dbReference>
<gene>
    <name evidence="2" type="ordered locus">Caci_6881</name>
</gene>
<organism evidence="2 3">
    <name type="scientific">Catenulispora acidiphila (strain DSM 44928 / JCM 14897 / NBRC 102108 / NRRL B-24433 / ID139908)</name>
    <dbReference type="NCBI Taxonomy" id="479433"/>
    <lineage>
        <taxon>Bacteria</taxon>
        <taxon>Bacillati</taxon>
        <taxon>Actinomycetota</taxon>
        <taxon>Actinomycetes</taxon>
        <taxon>Catenulisporales</taxon>
        <taxon>Catenulisporaceae</taxon>
        <taxon>Catenulispora</taxon>
    </lineage>
</organism>
<accession>C7Q3F4</accession>
<name>C7Q3F4_CATAD</name>
<feature type="domain" description="Asparagine synthetase" evidence="1">
    <location>
        <begin position="183"/>
        <end position="328"/>
    </location>
</feature>
<dbReference type="eggNOG" id="COG0367">
    <property type="taxonomic scope" value="Bacteria"/>
</dbReference>
<dbReference type="InterPro" id="IPR001962">
    <property type="entry name" value="Asn_synthase"/>
</dbReference>
<keyword evidence="3" id="KW-1185">Reference proteome</keyword>
<dbReference type="STRING" id="479433.Caci_6881"/>
<proteinExistence type="predicted"/>
<dbReference type="InterPro" id="IPR014729">
    <property type="entry name" value="Rossmann-like_a/b/a_fold"/>
</dbReference>
<evidence type="ECO:0000259" key="1">
    <source>
        <dbReference type="Pfam" id="PF00733"/>
    </source>
</evidence>
<evidence type="ECO:0000313" key="2">
    <source>
        <dbReference type="EMBL" id="ACU75719.1"/>
    </source>
</evidence>
<dbReference type="GO" id="GO:0004066">
    <property type="term" value="F:asparagine synthase (glutamine-hydrolyzing) activity"/>
    <property type="evidence" value="ECO:0007669"/>
    <property type="project" value="InterPro"/>
</dbReference>
<dbReference type="Gene3D" id="3.40.50.620">
    <property type="entry name" value="HUPs"/>
    <property type="match status" value="1"/>
</dbReference>
<dbReference type="KEGG" id="cai:Caci_6881"/>
<dbReference type="EMBL" id="CP001700">
    <property type="protein sequence ID" value="ACU75719.1"/>
    <property type="molecule type" value="Genomic_DNA"/>
</dbReference>
<reference evidence="2 3" key="1">
    <citation type="journal article" date="2009" name="Stand. Genomic Sci.">
        <title>Complete genome sequence of Catenulispora acidiphila type strain (ID 139908).</title>
        <authorList>
            <person name="Copeland A."/>
            <person name="Lapidus A."/>
            <person name="Glavina Del Rio T."/>
            <person name="Nolan M."/>
            <person name="Lucas S."/>
            <person name="Chen F."/>
            <person name="Tice H."/>
            <person name="Cheng J.F."/>
            <person name="Bruce D."/>
            <person name="Goodwin L."/>
            <person name="Pitluck S."/>
            <person name="Mikhailova N."/>
            <person name="Pati A."/>
            <person name="Ivanova N."/>
            <person name="Mavromatis K."/>
            <person name="Chen A."/>
            <person name="Palaniappan K."/>
            <person name="Chain P."/>
            <person name="Land M."/>
            <person name="Hauser L."/>
            <person name="Chang Y.J."/>
            <person name="Jeffries C.D."/>
            <person name="Chertkov O."/>
            <person name="Brettin T."/>
            <person name="Detter J.C."/>
            <person name="Han C."/>
            <person name="Ali Z."/>
            <person name="Tindall B.J."/>
            <person name="Goker M."/>
            <person name="Bristow J."/>
            <person name="Eisen J.A."/>
            <person name="Markowitz V."/>
            <person name="Hugenholtz P."/>
            <person name="Kyrpides N.C."/>
            <person name="Klenk H.P."/>
        </authorList>
    </citation>
    <scope>NUCLEOTIDE SEQUENCE [LARGE SCALE GENOMIC DNA]</scope>
    <source>
        <strain evidence="3">DSM 44928 / JCM 14897 / NBRC 102108 / NRRL B-24433 / ID139908</strain>
    </source>
</reference>
<dbReference type="HOGENOM" id="CLU_556553_0_0_11"/>
<dbReference type="Pfam" id="PF00733">
    <property type="entry name" value="Asn_synthase"/>
    <property type="match status" value="1"/>
</dbReference>
<evidence type="ECO:0000313" key="3">
    <source>
        <dbReference type="Proteomes" id="UP000000851"/>
    </source>
</evidence>
<protein>
    <submittedName>
        <fullName evidence="2">Asparagine synthase</fullName>
    </submittedName>
</protein>